<dbReference type="GO" id="GO:0005737">
    <property type="term" value="C:cytoplasm"/>
    <property type="evidence" value="ECO:0007669"/>
    <property type="project" value="UniProtKB-SubCell"/>
</dbReference>
<keyword evidence="6" id="KW-0963">Cytoplasm</keyword>
<sequence>MQRLDAFSCQLIDAVAAGSQGPVCVAVSGGSDSLSLLNLAEAWAQQSGRDLLVLTIDHGLRPEAAKEARWVADLAHDRGIAAEILTWSPDKSSQNAARRARHILLAEAARKAGAGVVLLGHTLTDVMETLLMRLSRPVRLAGAVGPQPVSVSPVWPEGRGIILARPLLSSRREDLVADLEASGRDWISDPSNDADHYERVRVRRLVTALDGARLKRICFDAMRLRAVEDLQLSQLLSGAVRTGPRGLIEVDVGRAEAAPALWARFLDMILQAASGSSHGAPAQSLSALVETIVSGGPESRVTLGGAWVQRRGDHLLIGRDPGEARKAWSDGVWDGRYQRPSMSERAEADERMALPFLVRDSAPAEAAEEIISARLAQWSRALRLSAQFTAAMVQDV</sequence>
<gene>
    <name evidence="6 8" type="primary">tilS</name>
    <name evidence="8" type="ORF">D1222_05470</name>
</gene>
<dbReference type="InterPro" id="IPR012094">
    <property type="entry name" value="tRNA_Ile_lys_synt"/>
</dbReference>
<comment type="caution">
    <text evidence="8">The sequence shown here is derived from an EMBL/GenBank/DDBJ whole genome shotgun (WGS) entry which is preliminary data.</text>
</comment>
<evidence type="ECO:0000256" key="3">
    <source>
        <dbReference type="ARBA" id="ARBA00022741"/>
    </source>
</evidence>
<proteinExistence type="inferred from homology"/>
<dbReference type="GO" id="GO:0032267">
    <property type="term" value="F:tRNA(Ile)-lysidine synthase activity"/>
    <property type="evidence" value="ECO:0007669"/>
    <property type="project" value="UniProtKB-EC"/>
</dbReference>
<dbReference type="NCBIfam" id="TIGR02432">
    <property type="entry name" value="lysidine_TilS_N"/>
    <property type="match status" value="1"/>
</dbReference>
<dbReference type="EMBL" id="QWGA01000003">
    <property type="protein sequence ID" value="RIJ31693.1"/>
    <property type="molecule type" value="Genomic_DNA"/>
</dbReference>
<evidence type="ECO:0000256" key="1">
    <source>
        <dbReference type="ARBA" id="ARBA00022598"/>
    </source>
</evidence>
<keyword evidence="3 6" id="KW-0547">Nucleotide-binding</keyword>
<name>A0A399RMN9_9PROT</name>
<dbReference type="Gene3D" id="3.40.50.620">
    <property type="entry name" value="HUPs"/>
    <property type="match status" value="1"/>
</dbReference>
<evidence type="ECO:0000256" key="5">
    <source>
        <dbReference type="ARBA" id="ARBA00048539"/>
    </source>
</evidence>
<comment type="subcellular location">
    <subcellularLocation>
        <location evidence="6">Cytoplasm</location>
    </subcellularLocation>
</comment>
<feature type="binding site" evidence="6">
    <location>
        <begin position="28"/>
        <end position="33"/>
    </location>
    <ligand>
        <name>ATP</name>
        <dbReference type="ChEBI" id="CHEBI:30616"/>
    </ligand>
</feature>
<evidence type="ECO:0000256" key="6">
    <source>
        <dbReference type="HAMAP-Rule" id="MF_01161"/>
    </source>
</evidence>
<evidence type="ECO:0000256" key="4">
    <source>
        <dbReference type="ARBA" id="ARBA00022840"/>
    </source>
</evidence>
<evidence type="ECO:0000256" key="2">
    <source>
        <dbReference type="ARBA" id="ARBA00022694"/>
    </source>
</evidence>
<dbReference type="RefSeq" id="WP_119453186.1">
    <property type="nucleotide sequence ID" value="NZ_QWGA01000003.1"/>
</dbReference>
<dbReference type="PANTHER" id="PTHR43033:SF1">
    <property type="entry name" value="TRNA(ILE)-LYSIDINE SYNTHASE-RELATED"/>
    <property type="match status" value="1"/>
</dbReference>
<dbReference type="InterPro" id="IPR012795">
    <property type="entry name" value="tRNA_Ile_lys_synt_N"/>
</dbReference>
<comment type="catalytic activity">
    <reaction evidence="5 6">
        <text>cytidine(34) in tRNA(Ile2) + L-lysine + ATP = lysidine(34) in tRNA(Ile2) + AMP + diphosphate + H(+)</text>
        <dbReference type="Rhea" id="RHEA:43744"/>
        <dbReference type="Rhea" id="RHEA-COMP:10625"/>
        <dbReference type="Rhea" id="RHEA-COMP:10670"/>
        <dbReference type="ChEBI" id="CHEBI:15378"/>
        <dbReference type="ChEBI" id="CHEBI:30616"/>
        <dbReference type="ChEBI" id="CHEBI:32551"/>
        <dbReference type="ChEBI" id="CHEBI:33019"/>
        <dbReference type="ChEBI" id="CHEBI:82748"/>
        <dbReference type="ChEBI" id="CHEBI:83665"/>
        <dbReference type="ChEBI" id="CHEBI:456215"/>
        <dbReference type="EC" id="6.3.4.19"/>
    </reaction>
</comment>
<organism evidence="8 9">
    <name type="scientific">Henriciella algicola</name>
    <dbReference type="NCBI Taxonomy" id="1608422"/>
    <lineage>
        <taxon>Bacteria</taxon>
        <taxon>Pseudomonadati</taxon>
        <taxon>Pseudomonadota</taxon>
        <taxon>Alphaproteobacteria</taxon>
        <taxon>Hyphomonadales</taxon>
        <taxon>Hyphomonadaceae</taxon>
        <taxon>Henriciella</taxon>
    </lineage>
</organism>
<evidence type="ECO:0000313" key="9">
    <source>
        <dbReference type="Proteomes" id="UP000265845"/>
    </source>
</evidence>
<dbReference type="AlphaFoldDB" id="A0A399RMN9"/>
<dbReference type="InterPro" id="IPR014729">
    <property type="entry name" value="Rossmann-like_a/b/a_fold"/>
</dbReference>
<evidence type="ECO:0000313" key="8">
    <source>
        <dbReference type="EMBL" id="RIJ31693.1"/>
    </source>
</evidence>
<evidence type="ECO:0000259" key="7">
    <source>
        <dbReference type="Pfam" id="PF01171"/>
    </source>
</evidence>
<dbReference type="GO" id="GO:0006400">
    <property type="term" value="P:tRNA modification"/>
    <property type="evidence" value="ECO:0007669"/>
    <property type="project" value="UniProtKB-UniRule"/>
</dbReference>
<dbReference type="CDD" id="cd01992">
    <property type="entry name" value="TilS_N"/>
    <property type="match status" value="1"/>
</dbReference>
<dbReference type="PANTHER" id="PTHR43033">
    <property type="entry name" value="TRNA(ILE)-LYSIDINE SYNTHASE-RELATED"/>
    <property type="match status" value="1"/>
</dbReference>
<reference evidence="8 9" key="1">
    <citation type="submission" date="2018-08" db="EMBL/GenBank/DDBJ databases">
        <title>Henriciella mobilis sp. nov., isolated from seawater.</title>
        <authorList>
            <person name="Cheng H."/>
            <person name="Wu Y.-H."/>
            <person name="Xu X.-W."/>
            <person name="Guo L.-L."/>
        </authorList>
    </citation>
    <scope>NUCLEOTIDE SEQUENCE [LARGE SCALE GENOMIC DNA]</scope>
    <source>
        <strain evidence="8 9">CCUG67844</strain>
    </source>
</reference>
<dbReference type="GO" id="GO:0005524">
    <property type="term" value="F:ATP binding"/>
    <property type="evidence" value="ECO:0007669"/>
    <property type="project" value="UniProtKB-UniRule"/>
</dbReference>
<keyword evidence="9" id="KW-1185">Reference proteome</keyword>
<dbReference type="HAMAP" id="MF_01161">
    <property type="entry name" value="tRNA_Ile_lys_synt"/>
    <property type="match status" value="1"/>
</dbReference>
<dbReference type="InterPro" id="IPR011063">
    <property type="entry name" value="TilS/TtcA_N"/>
</dbReference>
<keyword evidence="1 6" id="KW-0436">Ligase</keyword>
<protein>
    <recommendedName>
        <fullName evidence="6">tRNA(Ile)-lysidine synthase</fullName>
        <ecNumber evidence="6">6.3.4.19</ecNumber>
    </recommendedName>
    <alternativeName>
        <fullName evidence="6">tRNA(Ile)-2-lysyl-cytidine synthase</fullName>
    </alternativeName>
    <alternativeName>
        <fullName evidence="6">tRNA(Ile)-lysidine synthetase</fullName>
    </alternativeName>
</protein>
<dbReference type="SUPFAM" id="SSF52402">
    <property type="entry name" value="Adenine nucleotide alpha hydrolases-like"/>
    <property type="match status" value="1"/>
</dbReference>
<comment type="domain">
    <text evidence="6">The N-terminal region contains the highly conserved SGGXDS motif, predicted to be a P-loop motif involved in ATP binding.</text>
</comment>
<dbReference type="EC" id="6.3.4.19" evidence="6"/>
<dbReference type="OrthoDB" id="9807403at2"/>
<feature type="domain" description="tRNA(Ile)-lysidine/2-thiocytidine synthase N-terminal" evidence="7">
    <location>
        <begin position="23"/>
        <end position="204"/>
    </location>
</feature>
<comment type="similarity">
    <text evidence="6">Belongs to the tRNA(Ile)-lysidine synthase family.</text>
</comment>
<dbReference type="Pfam" id="PF01171">
    <property type="entry name" value="ATP_bind_3"/>
    <property type="match status" value="1"/>
</dbReference>
<keyword evidence="4 6" id="KW-0067">ATP-binding</keyword>
<dbReference type="Proteomes" id="UP000265845">
    <property type="component" value="Unassembled WGS sequence"/>
</dbReference>
<accession>A0A399RMN9</accession>
<keyword evidence="2 6" id="KW-0819">tRNA processing</keyword>
<comment type="function">
    <text evidence="6">Ligates lysine onto the cytidine present at position 34 of the AUA codon-specific tRNA(Ile) that contains the anticodon CAU, in an ATP-dependent manner. Cytidine is converted to lysidine, thus changing the amino acid specificity of the tRNA from methionine to isoleucine.</text>
</comment>